<dbReference type="Proteomes" id="UP000285793">
    <property type="component" value="Unassembled WGS sequence"/>
</dbReference>
<dbReference type="PRINTS" id="PR00455">
    <property type="entry name" value="HTHTETR"/>
</dbReference>
<name>A0A423XY99_9ENTR</name>
<dbReference type="SUPFAM" id="SSF46689">
    <property type="entry name" value="Homeodomain-like"/>
    <property type="match status" value="1"/>
</dbReference>
<dbReference type="InterPro" id="IPR050109">
    <property type="entry name" value="HTH-type_TetR-like_transc_reg"/>
</dbReference>
<sequence>MHAIQPPLTPRKAPRQARSRALVEAIVEATARIFEREGAAACTTNAVAETAGVSIGSLYQYFPNRHALTAALVAREHESLLTAMHTAAARPELADRLDDMINAAVDYEFSRPALARTLDVQEAAPEFLADQQETLAALHACVASALELSDTAAWDVIAQAQGMIAMAVARGEDDPASLKRRIHRAAFGYLGWPVPD</sequence>
<protein>
    <submittedName>
        <fullName evidence="6">TetR/AcrR family transcriptional regulator</fullName>
    </submittedName>
</protein>
<dbReference type="InterPro" id="IPR001647">
    <property type="entry name" value="HTH_TetR"/>
</dbReference>
<evidence type="ECO:0000256" key="1">
    <source>
        <dbReference type="ARBA" id="ARBA00023015"/>
    </source>
</evidence>
<dbReference type="AlphaFoldDB" id="A0A423XY99"/>
<evidence type="ECO:0000256" key="4">
    <source>
        <dbReference type="PROSITE-ProRule" id="PRU00335"/>
    </source>
</evidence>
<evidence type="ECO:0000313" key="6">
    <source>
        <dbReference type="EMBL" id="ROW61912.1"/>
    </source>
</evidence>
<dbReference type="PROSITE" id="PS50977">
    <property type="entry name" value="HTH_TETR_2"/>
    <property type="match status" value="1"/>
</dbReference>
<dbReference type="GO" id="GO:0003700">
    <property type="term" value="F:DNA-binding transcription factor activity"/>
    <property type="evidence" value="ECO:0007669"/>
    <property type="project" value="TreeGrafter"/>
</dbReference>
<evidence type="ECO:0000256" key="2">
    <source>
        <dbReference type="ARBA" id="ARBA00023125"/>
    </source>
</evidence>
<feature type="domain" description="HTH tetR-type" evidence="5">
    <location>
        <begin position="20"/>
        <end position="80"/>
    </location>
</feature>
<organism evidence="6 7">
    <name type="scientific">Cronobacter malonaticus</name>
    <dbReference type="NCBI Taxonomy" id="413503"/>
    <lineage>
        <taxon>Bacteria</taxon>
        <taxon>Pseudomonadati</taxon>
        <taxon>Pseudomonadota</taxon>
        <taxon>Gammaproteobacteria</taxon>
        <taxon>Enterobacterales</taxon>
        <taxon>Enterobacteriaceae</taxon>
        <taxon>Cronobacter</taxon>
    </lineage>
</organism>
<accession>A0A423XY99</accession>
<keyword evidence="1" id="KW-0805">Transcription regulation</keyword>
<keyword evidence="3" id="KW-0804">Transcription</keyword>
<gene>
    <name evidence="6" type="ORF">C3E80_09350</name>
</gene>
<reference evidence="6 7" key="1">
    <citation type="journal article" date="2018" name="Front. Microbiol.">
        <title>An Investigation of an Acute Gastroenteritis Outbreak: Cronobacter sakazakii, a Potential Cause of Food-Borne Illness.</title>
        <authorList>
            <person name="Yong W."/>
            <person name="Guo B."/>
            <person name="Shi X."/>
            <person name="Cheng T."/>
            <person name="Chen M."/>
            <person name="Jiang X."/>
            <person name="Ye Y."/>
            <person name="Wang J."/>
            <person name="Xie G."/>
            <person name="Ding J."/>
        </authorList>
    </citation>
    <scope>NUCLEOTIDE SEQUENCE [LARGE SCALE GENOMIC DNA]</scope>
    <source>
        <strain evidence="6 7">S1</strain>
    </source>
</reference>
<evidence type="ECO:0000256" key="3">
    <source>
        <dbReference type="ARBA" id="ARBA00023163"/>
    </source>
</evidence>
<feature type="DNA-binding region" description="H-T-H motif" evidence="4">
    <location>
        <begin position="43"/>
        <end position="62"/>
    </location>
</feature>
<dbReference type="PANTHER" id="PTHR30055">
    <property type="entry name" value="HTH-TYPE TRANSCRIPTIONAL REGULATOR RUTR"/>
    <property type="match status" value="1"/>
</dbReference>
<evidence type="ECO:0000259" key="5">
    <source>
        <dbReference type="PROSITE" id="PS50977"/>
    </source>
</evidence>
<dbReference type="InterPro" id="IPR009057">
    <property type="entry name" value="Homeodomain-like_sf"/>
</dbReference>
<dbReference type="RefSeq" id="WP_123948383.1">
    <property type="nucleotide sequence ID" value="NZ_PQJL01000007.1"/>
</dbReference>
<dbReference type="Pfam" id="PF00440">
    <property type="entry name" value="TetR_N"/>
    <property type="match status" value="1"/>
</dbReference>
<evidence type="ECO:0000313" key="7">
    <source>
        <dbReference type="Proteomes" id="UP000285793"/>
    </source>
</evidence>
<comment type="caution">
    <text evidence="6">The sequence shown here is derived from an EMBL/GenBank/DDBJ whole genome shotgun (WGS) entry which is preliminary data.</text>
</comment>
<dbReference type="EMBL" id="PQJL01000007">
    <property type="protein sequence ID" value="ROW61912.1"/>
    <property type="molecule type" value="Genomic_DNA"/>
</dbReference>
<proteinExistence type="predicted"/>
<dbReference type="GO" id="GO:0000976">
    <property type="term" value="F:transcription cis-regulatory region binding"/>
    <property type="evidence" value="ECO:0007669"/>
    <property type="project" value="TreeGrafter"/>
</dbReference>
<keyword evidence="2 4" id="KW-0238">DNA-binding</keyword>
<dbReference type="Gene3D" id="1.10.357.10">
    <property type="entry name" value="Tetracycline Repressor, domain 2"/>
    <property type="match status" value="1"/>
</dbReference>
<dbReference type="PANTHER" id="PTHR30055:SF234">
    <property type="entry name" value="HTH-TYPE TRANSCRIPTIONAL REGULATOR BETI"/>
    <property type="match status" value="1"/>
</dbReference>